<feature type="compositionally biased region" description="Basic and acidic residues" evidence="1">
    <location>
        <begin position="72"/>
        <end position="83"/>
    </location>
</feature>
<accession>A0A811VHG7</accession>
<evidence type="ECO:0000313" key="4">
    <source>
        <dbReference type="Proteomes" id="UP000606786"/>
    </source>
</evidence>
<feature type="signal peptide" evidence="2">
    <location>
        <begin position="1"/>
        <end position="19"/>
    </location>
</feature>
<organism evidence="3 4">
    <name type="scientific">Ceratitis capitata</name>
    <name type="common">Mediterranean fruit fly</name>
    <name type="synonym">Tephritis capitata</name>
    <dbReference type="NCBI Taxonomy" id="7213"/>
    <lineage>
        <taxon>Eukaryota</taxon>
        <taxon>Metazoa</taxon>
        <taxon>Ecdysozoa</taxon>
        <taxon>Arthropoda</taxon>
        <taxon>Hexapoda</taxon>
        <taxon>Insecta</taxon>
        <taxon>Pterygota</taxon>
        <taxon>Neoptera</taxon>
        <taxon>Endopterygota</taxon>
        <taxon>Diptera</taxon>
        <taxon>Brachycera</taxon>
        <taxon>Muscomorpha</taxon>
        <taxon>Tephritoidea</taxon>
        <taxon>Tephritidae</taxon>
        <taxon>Ceratitis</taxon>
        <taxon>Ceratitis</taxon>
    </lineage>
</organism>
<comment type="caution">
    <text evidence="3">The sequence shown here is derived from an EMBL/GenBank/DDBJ whole genome shotgun (WGS) entry which is preliminary data.</text>
</comment>
<dbReference type="Proteomes" id="UP000606786">
    <property type="component" value="Unassembled WGS sequence"/>
</dbReference>
<reference evidence="3" key="1">
    <citation type="submission" date="2020-11" db="EMBL/GenBank/DDBJ databases">
        <authorList>
            <person name="Whitehead M."/>
        </authorList>
    </citation>
    <scope>NUCLEOTIDE SEQUENCE</scope>
    <source>
        <strain evidence="3">EGII</strain>
    </source>
</reference>
<feature type="chain" id="PRO_5032580599" evidence="2">
    <location>
        <begin position="20"/>
        <end position="91"/>
    </location>
</feature>
<keyword evidence="4" id="KW-1185">Reference proteome</keyword>
<evidence type="ECO:0000313" key="3">
    <source>
        <dbReference type="EMBL" id="CAD7014730.1"/>
    </source>
</evidence>
<gene>
    <name evidence="3" type="ORF">CCAP1982_LOCUS22708</name>
</gene>
<proteinExistence type="predicted"/>
<sequence>MSGWRMFLAFYSQLQFVAFRVSPKVEWKILLAIEGNRKEEEIEFFNIHIQSDFQYYAETRNQQQNVTAQHRKPIDPMKAEYPNRPHTVLAN</sequence>
<name>A0A811VHG7_CERCA</name>
<evidence type="ECO:0000256" key="1">
    <source>
        <dbReference type="SAM" id="MobiDB-lite"/>
    </source>
</evidence>
<evidence type="ECO:0000256" key="2">
    <source>
        <dbReference type="SAM" id="SignalP"/>
    </source>
</evidence>
<keyword evidence="2" id="KW-0732">Signal</keyword>
<feature type="region of interest" description="Disordered" evidence="1">
    <location>
        <begin position="67"/>
        <end position="91"/>
    </location>
</feature>
<protein>
    <submittedName>
        <fullName evidence="3">(Mediterranean fruit fly) hypothetical protein</fullName>
    </submittedName>
</protein>
<dbReference type="EMBL" id="CAJHJT010000056">
    <property type="protein sequence ID" value="CAD7014730.1"/>
    <property type="molecule type" value="Genomic_DNA"/>
</dbReference>
<dbReference type="AlphaFoldDB" id="A0A811VHG7"/>